<organism evidence="2 3">
    <name type="scientific">Molorchus minor</name>
    <dbReference type="NCBI Taxonomy" id="1323400"/>
    <lineage>
        <taxon>Eukaryota</taxon>
        <taxon>Metazoa</taxon>
        <taxon>Ecdysozoa</taxon>
        <taxon>Arthropoda</taxon>
        <taxon>Hexapoda</taxon>
        <taxon>Insecta</taxon>
        <taxon>Pterygota</taxon>
        <taxon>Neoptera</taxon>
        <taxon>Endopterygota</taxon>
        <taxon>Coleoptera</taxon>
        <taxon>Polyphaga</taxon>
        <taxon>Cucujiformia</taxon>
        <taxon>Chrysomeloidea</taxon>
        <taxon>Cerambycidae</taxon>
        <taxon>Lamiinae</taxon>
        <taxon>Monochamini</taxon>
        <taxon>Molorchus</taxon>
    </lineage>
</organism>
<proteinExistence type="predicted"/>
<dbReference type="Proteomes" id="UP001162164">
    <property type="component" value="Unassembled WGS sequence"/>
</dbReference>
<protein>
    <recommendedName>
        <fullName evidence="4">Protein FAM177A1</fullName>
    </recommendedName>
</protein>
<accession>A0ABQ9JTX9</accession>
<gene>
    <name evidence="2" type="ORF">NQ317_013817</name>
</gene>
<reference evidence="2" key="1">
    <citation type="journal article" date="2023" name="Insect Mol. Biol.">
        <title>Genome sequencing provides insights into the evolution of gene families encoding plant cell wall-degrading enzymes in longhorned beetles.</title>
        <authorList>
            <person name="Shin N.R."/>
            <person name="Okamura Y."/>
            <person name="Kirsch R."/>
            <person name="Pauchet Y."/>
        </authorList>
    </citation>
    <scope>NUCLEOTIDE SEQUENCE</scope>
    <source>
        <strain evidence="2">MMC_N1</strain>
    </source>
</reference>
<dbReference type="InterPro" id="IPR028260">
    <property type="entry name" value="FAM177"/>
</dbReference>
<evidence type="ECO:0000313" key="3">
    <source>
        <dbReference type="Proteomes" id="UP001162164"/>
    </source>
</evidence>
<sequence>MVLVRPESSDPNIHNGQQAAVKVKTPKRVLHFCDGVLEEYSSDEEVEVPKQEIVNPATLTWAPWFWYKAWAAGASTVAVVDAIGEYLASFFGITTPRYYFELEEYKKREKEKQQGEDAERGWSQPSGSTVSMPLKDITSQPKPVEV</sequence>
<dbReference type="EMBL" id="JAPWTJ010000200">
    <property type="protein sequence ID" value="KAJ8981152.1"/>
    <property type="molecule type" value="Genomic_DNA"/>
</dbReference>
<feature type="compositionally biased region" description="Polar residues" evidence="1">
    <location>
        <begin position="123"/>
        <end position="146"/>
    </location>
</feature>
<evidence type="ECO:0008006" key="4">
    <source>
        <dbReference type="Google" id="ProtNLM"/>
    </source>
</evidence>
<feature type="compositionally biased region" description="Basic and acidic residues" evidence="1">
    <location>
        <begin position="110"/>
        <end position="120"/>
    </location>
</feature>
<feature type="region of interest" description="Disordered" evidence="1">
    <location>
        <begin position="110"/>
        <end position="146"/>
    </location>
</feature>
<name>A0ABQ9JTX9_9CUCU</name>
<evidence type="ECO:0000313" key="2">
    <source>
        <dbReference type="EMBL" id="KAJ8981152.1"/>
    </source>
</evidence>
<evidence type="ECO:0000256" key="1">
    <source>
        <dbReference type="SAM" id="MobiDB-lite"/>
    </source>
</evidence>
<dbReference type="PANTHER" id="PTHR31206:SF1">
    <property type="entry name" value="LP10445P"/>
    <property type="match status" value="1"/>
</dbReference>
<comment type="caution">
    <text evidence="2">The sequence shown here is derived from an EMBL/GenBank/DDBJ whole genome shotgun (WGS) entry which is preliminary data.</text>
</comment>
<keyword evidence="3" id="KW-1185">Reference proteome</keyword>
<dbReference type="PANTHER" id="PTHR31206">
    <property type="entry name" value="LP10445P"/>
    <property type="match status" value="1"/>
</dbReference>
<dbReference type="Pfam" id="PF14774">
    <property type="entry name" value="FAM177"/>
    <property type="match status" value="1"/>
</dbReference>